<dbReference type="InterPro" id="IPR036052">
    <property type="entry name" value="TrpB-like_PALP_sf"/>
</dbReference>
<evidence type="ECO:0000259" key="7">
    <source>
        <dbReference type="Pfam" id="PF00291"/>
    </source>
</evidence>
<evidence type="ECO:0000256" key="6">
    <source>
        <dbReference type="ARBA" id="ARBA00023192"/>
    </source>
</evidence>
<dbReference type="Pfam" id="PF00291">
    <property type="entry name" value="PALP"/>
    <property type="match status" value="1"/>
</dbReference>
<dbReference type="AlphaFoldDB" id="A0A6J6X4U7"/>
<feature type="domain" description="Tryptophan synthase beta chain-like PALP" evidence="7">
    <location>
        <begin position="8"/>
        <end position="293"/>
    </location>
</feature>
<dbReference type="EMBL" id="CAFAAB010000149">
    <property type="protein sequence ID" value="CAB4790753.1"/>
    <property type="molecule type" value="Genomic_DNA"/>
</dbReference>
<reference evidence="8" key="1">
    <citation type="submission" date="2020-05" db="EMBL/GenBank/DDBJ databases">
        <authorList>
            <person name="Chiriac C."/>
            <person name="Salcher M."/>
            <person name="Ghai R."/>
            <person name="Kavagutti S V."/>
        </authorList>
    </citation>
    <scope>NUCLEOTIDE SEQUENCE</scope>
</reference>
<evidence type="ECO:0000313" key="8">
    <source>
        <dbReference type="EMBL" id="CAB4790753.1"/>
    </source>
</evidence>
<evidence type="ECO:0000256" key="2">
    <source>
        <dbReference type="ARBA" id="ARBA00007103"/>
    </source>
</evidence>
<evidence type="ECO:0000256" key="1">
    <source>
        <dbReference type="ARBA" id="ARBA00001933"/>
    </source>
</evidence>
<dbReference type="InterPro" id="IPR001216">
    <property type="entry name" value="P-phosphate_BS"/>
</dbReference>
<dbReference type="PROSITE" id="PS00901">
    <property type="entry name" value="CYS_SYNTHASE"/>
    <property type="match status" value="1"/>
</dbReference>
<dbReference type="CDD" id="cd01561">
    <property type="entry name" value="CBS_like"/>
    <property type="match status" value="1"/>
</dbReference>
<keyword evidence="4" id="KW-0808">Transferase</keyword>
<dbReference type="FunFam" id="3.40.50.1100:FF:000016">
    <property type="entry name" value="Cysteine synthase A"/>
    <property type="match status" value="1"/>
</dbReference>
<evidence type="ECO:0000256" key="3">
    <source>
        <dbReference type="ARBA" id="ARBA00022605"/>
    </source>
</evidence>
<sequence length="321" mass="35010">MTRYGSVLDLIGNTPVIDTSALSPKPNVKIWTKLEGRNPAGSVKDRVAYSLITTAEADGRLIPGQPGQTLIEPSSGNTGIALAMVCRMRGYHLKVVLPSNVSIERRQLLEVWGAEIIESPGSEGSNGAVRRAQQLAKDNPDWVFLYQYANPANPLAHYTTTGPEIFKDVPEITHFVAGLGTSGTLMGVGKYLKEQNPDVQVWAIEPPSGEMVDGLRSLEDGYIPPIFTDNNGAELLDRKVVVRPKESLEWTRRMSEIGLFVGISSGAIMAGAVKCALTIPDDQEAHIVTIACDDGWKYLSTGAWTDDLDEVVERAKRIIYF</sequence>
<evidence type="ECO:0000256" key="5">
    <source>
        <dbReference type="ARBA" id="ARBA00022898"/>
    </source>
</evidence>
<dbReference type="InterPro" id="IPR050214">
    <property type="entry name" value="Cys_Synth/Cystath_Beta-Synth"/>
</dbReference>
<proteinExistence type="inferred from homology"/>
<protein>
    <submittedName>
        <fullName evidence="8">Unannotated protein</fullName>
    </submittedName>
</protein>
<dbReference type="GO" id="GO:0006535">
    <property type="term" value="P:cysteine biosynthetic process from serine"/>
    <property type="evidence" value="ECO:0007669"/>
    <property type="project" value="InterPro"/>
</dbReference>
<evidence type="ECO:0000256" key="4">
    <source>
        <dbReference type="ARBA" id="ARBA00022679"/>
    </source>
</evidence>
<keyword evidence="6" id="KW-0198">Cysteine biosynthesis</keyword>
<dbReference type="GO" id="GO:0016740">
    <property type="term" value="F:transferase activity"/>
    <property type="evidence" value="ECO:0007669"/>
    <property type="project" value="UniProtKB-KW"/>
</dbReference>
<keyword evidence="5" id="KW-0663">Pyridoxal phosphate</keyword>
<gene>
    <name evidence="8" type="ORF">UFOPK2958_01168</name>
</gene>
<dbReference type="InterPro" id="IPR001926">
    <property type="entry name" value="TrpB-like_PALP"/>
</dbReference>
<organism evidence="8">
    <name type="scientific">freshwater metagenome</name>
    <dbReference type="NCBI Taxonomy" id="449393"/>
    <lineage>
        <taxon>unclassified sequences</taxon>
        <taxon>metagenomes</taxon>
        <taxon>ecological metagenomes</taxon>
    </lineage>
</organism>
<dbReference type="SUPFAM" id="SSF53686">
    <property type="entry name" value="Tryptophan synthase beta subunit-like PLP-dependent enzymes"/>
    <property type="match status" value="1"/>
</dbReference>
<comment type="cofactor">
    <cofactor evidence="1">
        <name>pyridoxal 5'-phosphate</name>
        <dbReference type="ChEBI" id="CHEBI:597326"/>
    </cofactor>
</comment>
<accession>A0A6J6X4U7</accession>
<keyword evidence="3" id="KW-0028">Amino-acid biosynthesis</keyword>
<name>A0A6J6X4U7_9ZZZZ</name>
<dbReference type="Gene3D" id="3.40.50.1100">
    <property type="match status" value="2"/>
</dbReference>
<comment type="similarity">
    <text evidence="2">Belongs to the cysteine synthase/cystathionine beta-synthase family.</text>
</comment>
<dbReference type="PANTHER" id="PTHR10314">
    <property type="entry name" value="CYSTATHIONINE BETA-SYNTHASE"/>
    <property type="match status" value="1"/>
</dbReference>